<name>A0A1H9MRB0_9BACI</name>
<dbReference type="Proteomes" id="UP000199410">
    <property type="component" value="Unassembled WGS sequence"/>
</dbReference>
<dbReference type="AlphaFoldDB" id="A0A1H9MRB0"/>
<proteinExistence type="predicted"/>
<evidence type="ECO:0000313" key="2">
    <source>
        <dbReference type="Proteomes" id="UP000199410"/>
    </source>
</evidence>
<reference evidence="1 2" key="1">
    <citation type="submission" date="2016-10" db="EMBL/GenBank/DDBJ databases">
        <authorList>
            <person name="Varghese N."/>
            <person name="Submissions S."/>
        </authorList>
    </citation>
    <scope>NUCLEOTIDE SEQUENCE [LARGE SCALE GENOMIC DNA]</scope>
    <source>
        <strain evidence="1 2">TC-13</strain>
    </source>
</reference>
<gene>
    <name evidence="1" type="ORF">SAMN02787113_03385</name>
</gene>
<organism evidence="1 2">
    <name type="scientific">Lysinibacillus fusiformis</name>
    <dbReference type="NCBI Taxonomy" id="28031"/>
    <lineage>
        <taxon>Bacteria</taxon>
        <taxon>Bacillati</taxon>
        <taxon>Bacillota</taxon>
        <taxon>Bacilli</taxon>
        <taxon>Bacillales</taxon>
        <taxon>Bacillaceae</taxon>
        <taxon>Lysinibacillus</taxon>
    </lineage>
</organism>
<accession>A0A1H9MRB0</accession>
<sequence length="93" mass="10635">MFTFVEIKKGQAIAIGQLFRERRVPSIAAGNISPDMSLDTDPIMEPYNYGNVLFTEYEDGTAKAIYTDKTGHFLEKKMKMDIYSDHIQKLPDQ</sequence>
<dbReference type="EMBL" id="FOEL01000012">
    <property type="protein sequence ID" value="SER25693.1"/>
    <property type="molecule type" value="Genomic_DNA"/>
</dbReference>
<dbReference type="RefSeq" id="WP_427533846.1">
    <property type="nucleotide sequence ID" value="NZ_JBNNSL010000001.1"/>
</dbReference>
<evidence type="ECO:0000313" key="1">
    <source>
        <dbReference type="EMBL" id="SER25693.1"/>
    </source>
</evidence>
<comment type="caution">
    <text evidence="1">The sequence shown here is derived from an EMBL/GenBank/DDBJ whole genome shotgun (WGS) entry which is preliminary data.</text>
</comment>
<protein>
    <submittedName>
        <fullName evidence="1">Uncharacterized protein</fullName>
    </submittedName>
</protein>